<dbReference type="AlphaFoldDB" id="A0A5B7AL51"/>
<feature type="domain" description="WRC" evidence="4">
    <location>
        <begin position="225"/>
        <end position="269"/>
    </location>
</feature>
<dbReference type="InterPro" id="IPR014977">
    <property type="entry name" value="WRC_dom"/>
</dbReference>
<accession>A0A5B7AL51</accession>
<evidence type="ECO:0000313" key="5">
    <source>
        <dbReference type="EMBL" id="MPA57357.1"/>
    </source>
</evidence>
<proteinExistence type="predicted"/>
<evidence type="ECO:0000256" key="1">
    <source>
        <dbReference type="ARBA" id="ARBA00023242"/>
    </source>
</evidence>
<protein>
    <recommendedName>
        <fullName evidence="4">WRC domain-containing protein</fullName>
    </recommendedName>
</protein>
<sequence length="353" mass="39607">MRIRKRFPPSSLSSLPLSDPQLHRSPVVQQHIQGSIQVYPDGNLCTQQGNTNSQPSDPPNQPLPPPSDHQPMIGSEQTRWVWSDTIKAQELKQKDLEGEEVKEERWRDEEKTNDIRKGSILGAEVGTEVLSSSASSHQEVERWCEGDKVFPLKKRRGSFERRVSEDTITAEKAKKMKAKMKSKTNKKCVQQQQQQQNGGDDGNEQQEVRESSSTGAKKMKRGSVIMEGSRCSRVNGRGWRCCQQTLVGYSLCEHHLGKGRLRSMTSVRSRAGPNKDDQRLLSVQEHLPEKKLLGDNGDDDDDDDDEDEKKPLMVTKKRMKLGMVKARSISSLLGQPNNAVVVIADSNNKNGSL</sequence>
<gene>
    <name evidence="5" type="ORF">Din_026798</name>
</gene>
<feature type="compositionally biased region" description="Acidic residues" evidence="3">
    <location>
        <begin position="296"/>
        <end position="307"/>
    </location>
</feature>
<feature type="region of interest" description="Disordered" evidence="3">
    <location>
        <begin position="173"/>
        <end position="225"/>
    </location>
</feature>
<keyword evidence="1" id="KW-0539">Nucleus</keyword>
<evidence type="ECO:0000256" key="2">
    <source>
        <dbReference type="PROSITE-ProRule" id="PRU01002"/>
    </source>
</evidence>
<dbReference type="PANTHER" id="PTHR34122:SF1">
    <property type="entry name" value="EXPRESSED PROTEIN"/>
    <property type="match status" value="1"/>
</dbReference>
<name>A0A5B7AL51_DAVIN</name>
<feature type="region of interest" description="Disordered" evidence="3">
    <location>
        <begin position="39"/>
        <end position="112"/>
    </location>
</feature>
<evidence type="ECO:0000256" key="3">
    <source>
        <dbReference type="SAM" id="MobiDB-lite"/>
    </source>
</evidence>
<feature type="compositionally biased region" description="Basic residues" evidence="3">
    <location>
        <begin position="174"/>
        <end position="186"/>
    </location>
</feature>
<dbReference type="Pfam" id="PF08879">
    <property type="entry name" value="WRC"/>
    <property type="match status" value="1"/>
</dbReference>
<feature type="compositionally biased region" description="Basic and acidic residues" evidence="3">
    <location>
        <begin position="87"/>
        <end position="96"/>
    </location>
</feature>
<comment type="caution">
    <text evidence="2">Lacks conserved residue(s) required for the propagation of feature annotation.</text>
</comment>
<feature type="region of interest" description="Disordered" evidence="3">
    <location>
        <begin position="1"/>
        <end position="27"/>
    </location>
</feature>
<feature type="compositionally biased region" description="Low complexity" evidence="3">
    <location>
        <begin position="8"/>
        <end position="18"/>
    </location>
</feature>
<evidence type="ECO:0000259" key="4">
    <source>
        <dbReference type="PROSITE" id="PS51667"/>
    </source>
</evidence>
<feature type="region of interest" description="Disordered" evidence="3">
    <location>
        <begin position="285"/>
        <end position="314"/>
    </location>
</feature>
<dbReference type="PANTHER" id="PTHR34122">
    <property type="entry name" value="EXPRESSED PROTEIN-RELATED"/>
    <property type="match status" value="1"/>
</dbReference>
<feature type="region of interest" description="Disordered" evidence="3">
    <location>
        <begin position="261"/>
        <end position="280"/>
    </location>
</feature>
<organism evidence="5">
    <name type="scientific">Davidia involucrata</name>
    <name type="common">Dove tree</name>
    <dbReference type="NCBI Taxonomy" id="16924"/>
    <lineage>
        <taxon>Eukaryota</taxon>
        <taxon>Viridiplantae</taxon>
        <taxon>Streptophyta</taxon>
        <taxon>Embryophyta</taxon>
        <taxon>Tracheophyta</taxon>
        <taxon>Spermatophyta</taxon>
        <taxon>Magnoliopsida</taxon>
        <taxon>eudicotyledons</taxon>
        <taxon>Gunneridae</taxon>
        <taxon>Pentapetalae</taxon>
        <taxon>asterids</taxon>
        <taxon>Cornales</taxon>
        <taxon>Nyssaceae</taxon>
        <taxon>Davidia</taxon>
    </lineage>
</organism>
<feature type="compositionally biased region" description="Basic and acidic residues" evidence="3">
    <location>
        <begin position="102"/>
        <end position="112"/>
    </location>
</feature>
<dbReference type="EMBL" id="GHES01026798">
    <property type="protein sequence ID" value="MPA57357.1"/>
    <property type="molecule type" value="Transcribed_RNA"/>
</dbReference>
<feature type="compositionally biased region" description="Pro residues" evidence="3">
    <location>
        <begin position="56"/>
        <end position="68"/>
    </location>
</feature>
<reference evidence="5" key="1">
    <citation type="submission" date="2019-08" db="EMBL/GenBank/DDBJ databases">
        <title>Reference gene set and small RNA set construction with multiple tissues from Davidia involucrata Baill.</title>
        <authorList>
            <person name="Yang H."/>
            <person name="Zhou C."/>
            <person name="Li G."/>
            <person name="Wang J."/>
            <person name="Gao P."/>
            <person name="Wang M."/>
            <person name="Wang R."/>
            <person name="Zhao Y."/>
        </authorList>
    </citation>
    <scope>NUCLEOTIDE SEQUENCE</scope>
    <source>
        <tissue evidence="5">Mixed with DoveR01_LX</tissue>
    </source>
</reference>
<dbReference type="PROSITE" id="PS51667">
    <property type="entry name" value="WRC"/>
    <property type="match status" value="1"/>
</dbReference>